<dbReference type="Proteomes" id="UP000550787">
    <property type="component" value="Unassembled WGS sequence"/>
</dbReference>
<dbReference type="InterPro" id="IPR049625">
    <property type="entry name" value="Glyco_transf_61_cat"/>
</dbReference>
<dbReference type="AlphaFoldDB" id="A0A7W4I7A1"/>
<dbReference type="EMBL" id="JABEQG010000035">
    <property type="protein sequence ID" value="MBB2157581.1"/>
    <property type="molecule type" value="Genomic_DNA"/>
</dbReference>
<sequence length="362" mass="41025">MTILSAPSPEDRRTLHQALEMWDGFVLLREGEATLPPDLHVAPLARPMWADMFDEHVLTGQAPDIGCHFLRDVTYCGFLYPFHRNALVEDPSHLSLVARHWLSSFPSHHPGKSGISPRFIADPVLAVAGPGHRTYGHWIIDFIPRIGIARQVLGPHFRDLKFLVLSDTPDWALTLLEIFFGIRRKDCIKFVFGEDEFVCARACMPTFPNAYPFLLHGFIRMFYRSFFRPQPGGRRICVLRRTDREDGRPFLDRDAFETMAWNNGFELIDPLDLSFLEQVRTFSEASVVVGEYGSALHNSVFSAAQTVFGVVNAPGVEQTRLCAAFGQPIIYMPGQREENGWSLDAAQMRSFFVEVQRVAAAR</sequence>
<name>A0A7W4I7A1_GLUDI</name>
<dbReference type="RefSeq" id="WP_012225019.1">
    <property type="nucleotide sequence ID" value="NZ_JABEQG010000035.1"/>
</dbReference>
<evidence type="ECO:0000313" key="3">
    <source>
        <dbReference type="Proteomes" id="UP000550787"/>
    </source>
</evidence>
<organism evidence="2 3">
    <name type="scientific">Gluconacetobacter diazotrophicus</name>
    <name type="common">Acetobacter diazotrophicus</name>
    <dbReference type="NCBI Taxonomy" id="33996"/>
    <lineage>
        <taxon>Bacteria</taxon>
        <taxon>Pseudomonadati</taxon>
        <taxon>Pseudomonadota</taxon>
        <taxon>Alphaproteobacteria</taxon>
        <taxon>Acetobacterales</taxon>
        <taxon>Acetobacteraceae</taxon>
        <taxon>Gluconacetobacter</taxon>
    </lineage>
</organism>
<comment type="caution">
    <text evidence="2">The sequence shown here is derived from an EMBL/GenBank/DDBJ whole genome shotgun (WGS) entry which is preliminary data.</text>
</comment>
<dbReference type="Pfam" id="PF04577">
    <property type="entry name" value="Glyco_transf_61"/>
    <property type="match status" value="1"/>
</dbReference>
<protein>
    <submittedName>
        <fullName evidence="2">Glycosyltransferase family 61 protein</fullName>
    </submittedName>
</protein>
<evidence type="ECO:0000313" key="2">
    <source>
        <dbReference type="EMBL" id="MBB2157581.1"/>
    </source>
</evidence>
<dbReference type="GO" id="GO:0016757">
    <property type="term" value="F:glycosyltransferase activity"/>
    <property type="evidence" value="ECO:0007669"/>
    <property type="project" value="InterPro"/>
</dbReference>
<keyword evidence="2" id="KW-0808">Transferase</keyword>
<accession>A0A7W4I7A1</accession>
<evidence type="ECO:0000259" key="1">
    <source>
        <dbReference type="Pfam" id="PF04577"/>
    </source>
</evidence>
<gene>
    <name evidence="2" type="ORF">HLH33_14880</name>
</gene>
<reference evidence="2 3" key="1">
    <citation type="submission" date="2020-04" db="EMBL/GenBank/DDBJ databases">
        <title>Description of novel Gluconacetobacter.</title>
        <authorList>
            <person name="Sombolestani A."/>
        </authorList>
    </citation>
    <scope>NUCLEOTIDE SEQUENCE [LARGE SCALE GENOMIC DNA]</scope>
    <source>
        <strain evidence="2 3">LMG 7603</strain>
    </source>
</reference>
<dbReference type="OMA" id="CETHCAT"/>
<proteinExistence type="predicted"/>
<feature type="domain" description="Glycosyltransferase 61 catalytic" evidence="1">
    <location>
        <begin position="135"/>
        <end position="307"/>
    </location>
</feature>